<dbReference type="InterPro" id="IPR036442">
    <property type="entry name" value="ProQ/FinO_sf"/>
</dbReference>
<protein>
    <submittedName>
        <fullName evidence="1">Uncharacterized protein</fullName>
    </submittedName>
</protein>
<reference evidence="1" key="1">
    <citation type="submission" date="2016-07" db="EMBL/GenBank/DDBJ databases">
        <authorList>
            <person name="Kauffman K."/>
            <person name="Arevalo P."/>
            <person name="Polz M.F."/>
        </authorList>
    </citation>
    <scope>NUCLEOTIDE SEQUENCE</scope>
    <source>
        <strain evidence="1">10N.222.46.E12</strain>
    </source>
</reference>
<dbReference type="AlphaFoldDB" id="A0A7Z1S397"/>
<proteinExistence type="predicted"/>
<evidence type="ECO:0000313" key="1">
    <source>
        <dbReference type="EMBL" id="PMP33137.1"/>
    </source>
</evidence>
<name>A0A7Z1S397_9VIBR</name>
<dbReference type="EMBL" id="MDBS01000001">
    <property type="protein sequence ID" value="PMP33137.1"/>
    <property type="molecule type" value="Genomic_DNA"/>
</dbReference>
<reference evidence="1" key="2">
    <citation type="journal article" date="2018" name="Nature">
        <title>A major lineage of non-tailed dsDNA viruses as unrecognized killers of marine bacteria.</title>
        <authorList>
            <person name="Kauffman K.M."/>
            <person name="Hussain F.A."/>
            <person name="Yang J."/>
            <person name="Arevalo P."/>
            <person name="Brown J.M."/>
            <person name="Chang W.K."/>
            <person name="VanInsberghe D."/>
            <person name="Elsherbini J."/>
            <person name="Sharma R.S."/>
            <person name="Cutler M.B."/>
            <person name="Kelly L."/>
            <person name="Polz M.F."/>
        </authorList>
    </citation>
    <scope>NUCLEOTIDE SEQUENCE</scope>
    <source>
        <strain evidence="1">10N.222.46.E12</strain>
    </source>
</reference>
<dbReference type="SUPFAM" id="SSF48657">
    <property type="entry name" value="FinO-like"/>
    <property type="match status" value="1"/>
</dbReference>
<comment type="caution">
    <text evidence="1">The sequence shown here is derived from an EMBL/GenBank/DDBJ whole genome shotgun (WGS) entry which is preliminary data.</text>
</comment>
<organism evidence="1">
    <name type="scientific">Vibrio cyclitrophicus</name>
    <dbReference type="NCBI Taxonomy" id="47951"/>
    <lineage>
        <taxon>Bacteria</taxon>
        <taxon>Pseudomonadati</taxon>
        <taxon>Pseudomonadota</taxon>
        <taxon>Gammaproteobacteria</taxon>
        <taxon>Vibrionales</taxon>
        <taxon>Vibrionaceae</taxon>
        <taxon>Vibrio</taxon>
    </lineage>
</organism>
<gene>
    <name evidence="1" type="ORF">BCS90_00005</name>
</gene>
<dbReference type="Gene3D" id="1.10.1710.10">
    <property type="entry name" value="ProQ/FinO domain"/>
    <property type="match status" value="1"/>
</dbReference>
<sequence>MEQSSRVNMDRGIQEQIQQCAFTLFPILARTPLKPLAIGAGASLHKTLCQSFEQADVSVYLDRFFSSREYKLALINCYRASYTRYNLDGSPSSSTVNEHELLGLARHGIFKNKKGLTEKAAQLVSEQKRYVSARKKQLKDKVMRLKQSGFSDQFLLHRLGKRIEPYLKVNSIGVQFYSENMINEARMMKERTSSMTLKEIKVFQKALYDQGVPVYLILMSTNYYEPLLYELVRDGEPDSKYSQVA</sequence>
<accession>A0A7Z1S397</accession>
<dbReference type="RefSeq" id="WP_154724036.1">
    <property type="nucleotide sequence ID" value="NZ_CP170591.1"/>
</dbReference>